<name>A0A537J985_9BACT</name>
<protein>
    <recommendedName>
        <fullName evidence="2">Solute-binding protein family 5 domain-containing protein</fullName>
    </recommendedName>
</protein>
<dbReference type="PANTHER" id="PTHR30290">
    <property type="entry name" value="PERIPLASMIC BINDING COMPONENT OF ABC TRANSPORTER"/>
    <property type="match status" value="1"/>
</dbReference>
<dbReference type="PANTHER" id="PTHR30290:SF34">
    <property type="entry name" value="ABC TRANSPORTER, PERIPLASMIC OLIGO-PEPTIDE BINDING PROTEIN, PUTATIVE-RELATED"/>
    <property type="match status" value="1"/>
</dbReference>
<dbReference type="AlphaFoldDB" id="A0A537J985"/>
<evidence type="ECO:0000313" key="4">
    <source>
        <dbReference type="Proteomes" id="UP000318093"/>
    </source>
</evidence>
<dbReference type="Gene3D" id="3.40.190.10">
    <property type="entry name" value="Periplasmic binding protein-like II"/>
    <property type="match status" value="1"/>
</dbReference>
<organism evidence="3 4">
    <name type="scientific">Candidatus Segetimicrobium genomatis</name>
    <dbReference type="NCBI Taxonomy" id="2569760"/>
    <lineage>
        <taxon>Bacteria</taxon>
        <taxon>Bacillati</taxon>
        <taxon>Candidatus Sysuimicrobiota</taxon>
        <taxon>Candidatus Sysuimicrobiia</taxon>
        <taxon>Candidatus Sysuimicrobiales</taxon>
        <taxon>Candidatus Segetimicrobiaceae</taxon>
        <taxon>Candidatus Segetimicrobium</taxon>
    </lineage>
</organism>
<feature type="region of interest" description="Disordered" evidence="1">
    <location>
        <begin position="220"/>
        <end position="252"/>
    </location>
</feature>
<accession>A0A537J985</accession>
<evidence type="ECO:0000313" key="3">
    <source>
        <dbReference type="EMBL" id="TMI80118.1"/>
    </source>
</evidence>
<dbReference type="EMBL" id="VBAN01000279">
    <property type="protein sequence ID" value="TMI80118.1"/>
    <property type="molecule type" value="Genomic_DNA"/>
</dbReference>
<dbReference type="GO" id="GO:0015833">
    <property type="term" value="P:peptide transport"/>
    <property type="evidence" value="ECO:0007669"/>
    <property type="project" value="TreeGrafter"/>
</dbReference>
<proteinExistence type="predicted"/>
<dbReference type="SUPFAM" id="SSF53850">
    <property type="entry name" value="Periplasmic binding protein-like II"/>
    <property type="match status" value="1"/>
</dbReference>
<dbReference type="InterPro" id="IPR000914">
    <property type="entry name" value="SBP_5_dom"/>
</dbReference>
<evidence type="ECO:0000256" key="1">
    <source>
        <dbReference type="SAM" id="MobiDB-lite"/>
    </source>
</evidence>
<sequence length="252" mass="27309">MRIVTWIERAVVLAVTAVVITSLGAPPARGAGDAVKNPDTFVELQFGDVTSLDPALAYDIYSTEPIWPNVYETLIMYSGSSLDKFQPMLATEVPSLANHLISADGLTYTFPIRTGVHFHDGSVMTPDDVVYSVRRFLLQDQAGGPAWLLLSPLLGVDSTRDDSGKIQVAFADVARAVSAQGGSVVFHLKKPFAPFLTIIAAWTEIMPRAWGAAHGDWDGGPGTWQRYNNPKTEDRYAFDHTTGAGPRRSSAS</sequence>
<dbReference type="GO" id="GO:1904680">
    <property type="term" value="F:peptide transmembrane transporter activity"/>
    <property type="evidence" value="ECO:0007669"/>
    <property type="project" value="TreeGrafter"/>
</dbReference>
<gene>
    <name evidence="3" type="ORF">E6H03_08960</name>
</gene>
<evidence type="ECO:0000259" key="2">
    <source>
        <dbReference type="Pfam" id="PF00496"/>
    </source>
</evidence>
<comment type="caution">
    <text evidence="3">The sequence shown here is derived from an EMBL/GenBank/DDBJ whole genome shotgun (WGS) entry which is preliminary data.</text>
</comment>
<dbReference type="Proteomes" id="UP000318093">
    <property type="component" value="Unassembled WGS sequence"/>
</dbReference>
<feature type="domain" description="Solute-binding protein family 5" evidence="2">
    <location>
        <begin position="85"/>
        <end position="246"/>
    </location>
</feature>
<dbReference type="Pfam" id="PF00496">
    <property type="entry name" value="SBP_bac_5"/>
    <property type="match status" value="1"/>
</dbReference>
<dbReference type="InterPro" id="IPR039424">
    <property type="entry name" value="SBP_5"/>
</dbReference>
<reference evidence="3 4" key="1">
    <citation type="journal article" date="2019" name="Nat. Microbiol.">
        <title>Mediterranean grassland soil C-N compound turnover is dependent on rainfall and depth, and is mediated by genomically divergent microorganisms.</title>
        <authorList>
            <person name="Diamond S."/>
            <person name="Andeer P.F."/>
            <person name="Li Z."/>
            <person name="Crits-Christoph A."/>
            <person name="Burstein D."/>
            <person name="Anantharaman K."/>
            <person name="Lane K.R."/>
            <person name="Thomas B.C."/>
            <person name="Pan C."/>
            <person name="Northen T.R."/>
            <person name="Banfield J.F."/>
        </authorList>
    </citation>
    <scope>NUCLEOTIDE SEQUENCE [LARGE SCALE GENOMIC DNA]</scope>
    <source>
        <strain evidence="3">NP_6</strain>
    </source>
</reference>